<dbReference type="EMBL" id="KN824295">
    <property type="protein sequence ID" value="KIM27996.1"/>
    <property type="molecule type" value="Genomic_DNA"/>
</dbReference>
<dbReference type="SUPFAM" id="SSF54928">
    <property type="entry name" value="RNA-binding domain, RBD"/>
    <property type="match status" value="1"/>
</dbReference>
<sequence length="139" mass="13923">SLPQIIAEKKKGGRKGGNRRPGGAAHAAKAKLVGKGGNPAAAAVVAAAKRKAAGNNAAPAPSAAASSVAYKIIVSNLPTDVNDSQVKDLFATTVGPTKTCNLQYNAAGKSTGTATVVFSKTGDAQKAFDTYNNRLIDGS</sequence>
<dbReference type="Proteomes" id="UP000054097">
    <property type="component" value="Unassembled WGS sequence"/>
</dbReference>
<dbReference type="InterPro" id="IPR000504">
    <property type="entry name" value="RRM_dom"/>
</dbReference>
<dbReference type="PANTHER" id="PTHR19965:SF35">
    <property type="entry name" value="RNA ANNEALING PROTEIN YRA1"/>
    <property type="match status" value="1"/>
</dbReference>
<evidence type="ECO:0000256" key="1">
    <source>
        <dbReference type="ARBA" id="ARBA00022884"/>
    </source>
</evidence>
<feature type="region of interest" description="Disordered" evidence="3">
    <location>
        <begin position="1"/>
        <end position="27"/>
    </location>
</feature>
<dbReference type="Pfam" id="PF00076">
    <property type="entry name" value="RRM_1"/>
    <property type="match status" value="1"/>
</dbReference>
<dbReference type="GO" id="GO:0003729">
    <property type="term" value="F:mRNA binding"/>
    <property type="evidence" value="ECO:0007669"/>
    <property type="project" value="TreeGrafter"/>
</dbReference>
<dbReference type="OrthoDB" id="346839at2759"/>
<evidence type="ECO:0000313" key="6">
    <source>
        <dbReference type="Proteomes" id="UP000054097"/>
    </source>
</evidence>
<dbReference type="SMART" id="SM00360">
    <property type="entry name" value="RRM"/>
    <property type="match status" value="1"/>
</dbReference>
<proteinExistence type="predicted"/>
<evidence type="ECO:0000259" key="4">
    <source>
        <dbReference type="PROSITE" id="PS50102"/>
    </source>
</evidence>
<name>A0A0C3B960_SERVB</name>
<dbReference type="Gene3D" id="3.30.70.330">
    <property type="match status" value="1"/>
</dbReference>
<dbReference type="STRING" id="933852.A0A0C3B960"/>
<dbReference type="GO" id="GO:0005634">
    <property type="term" value="C:nucleus"/>
    <property type="evidence" value="ECO:0007669"/>
    <property type="project" value="TreeGrafter"/>
</dbReference>
<dbReference type="InterPro" id="IPR051229">
    <property type="entry name" value="ALYREF_mRNA_export"/>
</dbReference>
<feature type="non-terminal residue" evidence="5">
    <location>
        <position position="1"/>
    </location>
</feature>
<keyword evidence="6" id="KW-1185">Reference proteome</keyword>
<evidence type="ECO:0000256" key="2">
    <source>
        <dbReference type="PROSITE-ProRule" id="PRU00176"/>
    </source>
</evidence>
<protein>
    <recommendedName>
        <fullName evidence="4">RRM domain-containing protein</fullName>
    </recommendedName>
</protein>
<gene>
    <name evidence="5" type="ORF">M408DRAFT_37398</name>
</gene>
<dbReference type="InterPro" id="IPR035979">
    <property type="entry name" value="RBD_domain_sf"/>
</dbReference>
<reference evidence="6" key="2">
    <citation type="submission" date="2015-01" db="EMBL/GenBank/DDBJ databases">
        <title>Evolutionary Origins and Diversification of the Mycorrhizal Mutualists.</title>
        <authorList>
            <consortium name="DOE Joint Genome Institute"/>
            <consortium name="Mycorrhizal Genomics Consortium"/>
            <person name="Kohler A."/>
            <person name="Kuo A."/>
            <person name="Nagy L.G."/>
            <person name="Floudas D."/>
            <person name="Copeland A."/>
            <person name="Barry K.W."/>
            <person name="Cichocki N."/>
            <person name="Veneault-Fourrey C."/>
            <person name="LaButti K."/>
            <person name="Lindquist E.A."/>
            <person name="Lipzen A."/>
            <person name="Lundell T."/>
            <person name="Morin E."/>
            <person name="Murat C."/>
            <person name="Riley R."/>
            <person name="Ohm R."/>
            <person name="Sun H."/>
            <person name="Tunlid A."/>
            <person name="Henrissat B."/>
            <person name="Grigoriev I.V."/>
            <person name="Hibbett D.S."/>
            <person name="Martin F."/>
        </authorList>
    </citation>
    <scope>NUCLEOTIDE SEQUENCE [LARGE SCALE GENOMIC DNA]</scope>
    <source>
        <strain evidence="6">MAFF 305830</strain>
    </source>
</reference>
<dbReference type="InterPro" id="IPR012677">
    <property type="entry name" value="Nucleotide-bd_a/b_plait_sf"/>
</dbReference>
<keyword evidence="1 2" id="KW-0694">RNA-binding</keyword>
<feature type="domain" description="RRM" evidence="4">
    <location>
        <begin position="70"/>
        <end position="139"/>
    </location>
</feature>
<evidence type="ECO:0000256" key="3">
    <source>
        <dbReference type="SAM" id="MobiDB-lite"/>
    </source>
</evidence>
<dbReference type="HOGENOM" id="CLU_052367_2_3_1"/>
<feature type="non-terminal residue" evidence="5">
    <location>
        <position position="139"/>
    </location>
</feature>
<accession>A0A0C3B960</accession>
<evidence type="ECO:0000313" key="5">
    <source>
        <dbReference type="EMBL" id="KIM27996.1"/>
    </source>
</evidence>
<dbReference type="PROSITE" id="PS50102">
    <property type="entry name" value="RRM"/>
    <property type="match status" value="1"/>
</dbReference>
<dbReference type="AlphaFoldDB" id="A0A0C3B960"/>
<reference evidence="5 6" key="1">
    <citation type="submission" date="2014-04" db="EMBL/GenBank/DDBJ databases">
        <authorList>
            <consortium name="DOE Joint Genome Institute"/>
            <person name="Kuo A."/>
            <person name="Zuccaro A."/>
            <person name="Kohler A."/>
            <person name="Nagy L.G."/>
            <person name="Floudas D."/>
            <person name="Copeland A."/>
            <person name="Barry K.W."/>
            <person name="Cichocki N."/>
            <person name="Veneault-Fourrey C."/>
            <person name="LaButti K."/>
            <person name="Lindquist E.A."/>
            <person name="Lipzen A."/>
            <person name="Lundell T."/>
            <person name="Morin E."/>
            <person name="Murat C."/>
            <person name="Sun H."/>
            <person name="Tunlid A."/>
            <person name="Henrissat B."/>
            <person name="Grigoriev I.V."/>
            <person name="Hibbett D.S."/>
            <person name="Martin F."/>
            <person name="Nordberg H.P."/>
            <person name="Cantor M.N."/>
            <person name="Hua S.X."/>
        </authorList>
    </citation>
    <scope>NUCLEOTIDE SEQUENCE [LARGE SCALE GENOMIC DNA]</scope>
    <source>
        <strain evidence="5 6">MAFF 305830</strain>
    </source>
</reference>
<dbReference type="PANTHER" id="PTHR19965">
    <property type="entry name" value="RNA AND EXPORT FACTOR BINDING PROTEIN"/>
    <property type="match status" value="1"/>
</dbReference>
<organism evidence="5 6">
    <name type="scientific">Serendipita vermifera MAFF 305830</name>
    <dbReference type="NCBI Taxonomy" id="933852"/>
    <lineage>
        <taxon>Eukaryota</taxon>
        <taxon>Fungi</taxon>
        <taxon>Dikarya</taxon>
        <taxon>Basidiomycota</taxon>
        <taxon>Agaricomycotina</taxon>
        <taxon>Agaricomycetes</taxon>
        <taxon>Sebacinales</taxon>
        <taxon>Serendipitaceae</taxon>
        <taxon>Serendipita</taxon>
    </lineage>
</organism>